<dbReference type="InterPro" id="IPR011055">
    <property type="entry name" value="Dup_hybrid_motif"/>
</dbReference>
<accession>A0A2R8ANC2</accession>
<evidence type="ECO:0000313" key="3">
    <source>
        <dbReference type="EMBL" id="SPF77543.1"/>
    </source>
</evidence>
<dbReference type="PANTHER" id="PTHR21666:SF270">
    <property type="entry name" value="MUREIN HYDROLASE ACTIVATOR ENVC"/>
    <property type="match status" value="1"/>
</dbReference>
<protein>
    <recommendedName>
        <fullName evidence="2">M23ase beta-sheet core domain-containing protein</fullName>
    </recommendedName>
</protein>
<dbReference type="EMBL" id="OMOJ01000001">
    <property type="protein sequence ID" value="SPF77543.1"/>
    <property type="molecule type" value="Genomic_DNA"/>
</dbReference>
<evidence type="ECO:0000313" key="4">
    <source>
        <dbReference type="Proteomes" id="UP000244904"/>
    </source>
</evidence>
<dbReference type="Gene3D" id="2.70.70.10">
    <property type="entry name" value="Glucose Permease (Domain IIA)"/>
    <property type="match status" value="1"/>
</dbReference>
<evidence type="ECO:0000256" key="1">
    <source>
        <dbReference type="SAM" id="SignalP"/>
    </source>
</evidence>
<organism evidence="3 4">
    <name type="scientific">Pseudoprimorskyibacter insulae</name>
    <dbReference type="NCBI Taxonomy" id="1695997"/>
    <lineage>
        <taxon>Bacteria</taxon>
        <taxon>Pseudomonadati</taxon>
        <taxon>Pseudomonadota</taxon>
        <taxon>Alphaproteobacteria</taxon>
        <taxon>Rhodobacterales</taxon>
        <taxon>Paracoccaceae</taxon>
        <taxon>Pseudoprimorskyibacter</taxon>
    </lineage>
</organism>
<feature type="domain" description="M23ase beta-sheet core" evidence="2">
    <location>
        <begin position="61"/>
        <end position="178"/>
    </location>
</feature>
<dbReference type="CDD" id="cd12797">
    <property type="entry name" value="M23_peptidase"/>
    <property type="match status" value="1"/>
</dbReference>
<dbReference type="Pfam" id="PF01551">
    <property type="entry name" value="Peptidase_M23"/>
    <property type="match status" value="1"/>
</dbReference>
<feature type="chain" id="PRO_5015354635" description="M23ase beta-sheet core domain-containing protein" evidence="1">
    <location>
        <begin position="17"/>
        <end position="317"/>
    </location>
</feature>
<evidence type="ECO:0000259" key="2">
    <source>
        <dbReference type="Pfam" id="PF01551"/>
    </source>
</evidence>
<proteinExistence type="predicted"/>
<dbReference type="GO" id="GO:0004222">
    <property type="term" value="F:metalloendopeptidase activity"/>
    <property type="evidence" value="ECO:0007669"/>
    <property type="project" value="TreeGrafter"/>
</dbReference>
<dbReference type="InterPro" id="IPR016047">
    <property type="entry name" value="M23ase_b-sheet_dom"/>
</dbReference>
<dbReference type="Proteomes" id="UP000244904">
    <property type="component" value="Unassembled WGS sequence"/>
</dbReference>
<keyword evidence="4" id="KW-1185">Reference proteome</keyword>
<reference evidence="4" key="1">
    <citation type="submission" date="2018-03" db="EMBL/GenBank/DDBJ databases">
        <authorList>
            <person name="Rodrigo-Torres L."/>
            <person name="Arahal R. D."/>
            <person name="Lucena T."/>
        </authorList>
    </citation>
    <scope>NUCLEOTIDE SEQUENCE [LARGE SCALE GENOMIC DNA]</scope>
    <source>
        <strain evidence="4">CECT 8871</strain>
    </source>
</reference>
<gene>
    <name evidence="3" type="ORF">PRI8871_00126</name>
</gene>
<keyword evidence="1" id="KW-0732">Signal</keyword>
<dbReference type="PANTHER" id="PTHR21666">
    <property type="entry name" value="PEPTIDASE-RELATED"/>
    <property type="match status" value="1"/>
</dbReference>
<dbReference type="AlphaFoldDB" id="A0A2R8ANC2"/>
<sequence>MIRALLVLMTSAAPLAAEVPFLALPLDCTLGETCFIEDYVDADPGPGTKDYTCGIKSRDAHRGTDIVLASHAAMEAGINVLAAADGLVEAVRDGVPDRAYSAEVAKDVQGQECGNAVRIGHENGLQTLYCHMKQGSVAVKPGDIVATGTPLGQVGMSGKSNIPHVHISVLKDGQVIDPFAPEAGQCGTDQPQLWETPIAYEPTGFITAGFSDNVPSFDDVRSGAARRAVITRTQPLVLYAYFHDAQRGDILTITATGPDGQAFEHSELLKDPHRAMFRASGKRAPNTGWSKGDYRGIATLTRKGRLIGWRHADVTVE</sequence>
<dbReference type="SUPFAM" id="SSF51261">
    <property type="entry name" value="Duplicated hybrid motif"/>
    <property type="match status" value="1"/>
</dbReference>
<dbReference type="InterPro" id="IPR050570">
    <property type="entry name" value="Cell_wall_metabolism_enzyme"/>
</dbReference>
<feature type="signal peptide" evidence="1">
    <location>
        <begin position="1"/>
        <end position="16"/>
    </location>
</feature>
<dbReference type="OrthoDB" id="5489603at2"/>
<name>A0A2R8ANC2_9RHOB</name>